<dbReference type="GO" id="GO:0046872">
    <property type="term" value="F:metal ion binding"/>
    <property type="evidence" value="ECO:0007669"/>
    <property type="project" value="UniProtKB-KW"/>
</dbReference>
<protein>
    <recommendedName>
        <fullName evidence="4">4Fe-4S ferredoxin-type domain-containing protein</fullName>
    </recommendedName>
</protein>
<dbReference type="SUPFAM" id="SSF46548">
    <property type="entry name" value="alpha-helical ferredoxin"/>
    <property type="match status" value="1"/>
</dbReference>
<evidence type="ECO:0000313" key="6">
    <source>
        <dbReference type="Proteomes" id="UP000220922"/>
    </source>
</evidence>
<feature type="domain" description="4Fe-4S ferredoxin-type" evidence="4">
    <location>
        <begin position="252"/>
        <end position="282"/>
    </location>
</feature>
<organism evidence="5 6">
    <name type="scientific">Candidatus Chloroploca asiatica</name>
    <dbReference type="NCBI Taxonomy" id="1506545"/>
    <lineage>
        <taxon>Bacteria</taxon>
        <taxon>Bacillati</taxon>
        <taxon>Chloroflexota</taxon>
        <taxon>Chloroflexia</taxon>
        <taxon>Chloroflexales</taxon>
        <taxon>Chloroflexineae</taxon>
        <taxon>Oscillochloridaceae</taxon>
        <taxon>Candidatus Chloroploca</taxon>
    </lineage>
</organism>
<evidence type="ECO:0000256" key="2">
    <source>
        <dbReference type="ARBA" id="ARBA00023004"/>
    </source>
</evidence>
<dbReference type="OrthoDB" id="9773828at2"/>
<dbReference type="Proteomes" id="UP000220922">
    <property type="component" value="Unassembled WGS sequence"/>
</dbReference>
<evidence type="ECO:0000256" key="1">
    <source>
        <dbReference type="ARBA" id="ARBA00022723"/>
    </source>
</evidence>
<comment type="caution">
    <text evidence="5">The sequence shown here is derived from an EMBL/GenBank/DDBJ whole genome shotgun (WGS) entry which is preliminary data.</text>
</comment>
<keyword evidence="3" id="KW-0411">Iron-sulfur</keyword>
<dbReference type="EMBL" id="LYXE01000110">
    <property type="protein sequence ID" value="PDV98128.1"/>
    <property type="molecule type" value="Genomic_DNA"/>
</dbReference>
<reference evidence="5 6" key="1">
    <citation type="submission" date="2016-05" db="EMBL/GenBank/DDBJ databases">
        <authorList>
            <person name="Lavstsen T."/>
            <person name="Jespersen J.S."/>
        </authorList>
    </citation>
    <scope>NUCLEOTIDE SEQUENCE [LARGE SCALE GENOMIC DNA]</scope>
    <source>
        <strain evidence="5 6">B7-9</strain>
    </source>
</reference>
<dbReference type="InterPro" id="IPR017900">
    <property type="entry name" value="4Fe4S_Fe_S_CS"/>
</dbReference>
<dbReference type="PROSITE" id="PS51379">
    <property type="entry name" value="4FE4S_FER_2"/>
    <property type="match status" value="1"/>
</dbReference>
<sequence>MTTALETQLRSRAHDLLAEGVVELFLGYRQGSNPLRVAPFVARTPLETAKLVWNAVCVPNLAGTLAKHAGQRIGVALKACDAQSVRELLKLNQLERSRLYLIGIGCAGMADPAAITDAAPGRVTGLAEAGPDLVLTTADDVVRRERGTLLLTKCATCTGMPTDFCDEWLGEAPPAPPAVPAERFAAVQALATLAPPERLAFWSEHLSRCTLCYACQTVCPLCFCKECALTLERDHPRRQAREPMTIFAYHLMRAYHLADRCTGCDECSRVCPEDIPLNLICRKLEQDRSQV</sequence>
<evidence type="ECO:0000259" key="4">
    <source>
        <dbReference type="PROSITE" id="PS51379"/>
    </source>
</evidence>
<proteinExistence type="predicted"/>
<dbReference type="AlphaFoldDB" id="A0A2H3KJR2"/>
<gene>
    <name evidence="5" type="ORF">A9Q02_03335</name>
</gene>
<dbReference type="PROSITE" id="PS00198">
    <property type="entry name" value="4FE4S_FER_1"/>
    <property type="match status" value="2"/>
</dbReference>
<keyword evidence="2" id="KW-0408">Iron</keyword>
<evidence type="ECO:0000256" key="3">
    <source>
        <dbReference type="ARBA" id="ARBA00023014"/>
    </source>
</evidence>
<dbReference type="RefSeq" id="WP_097653852.1">
    <property type="nucleotide sequence ID" value="NZ_LYXE01000110.1"/>
</dbReference>
<dbReference type="GO" id="GO:0051536">
    <property type="term" value="F:iron-sulfur cluster binding"/>
    <property type="evidence" value="ECO:0007669"/>
    <property type="project" value="UniProtKB-KW"/>
</dbReference>
<dbReference type="InterPro" id="IPR017896">
    <property type="entry name" value="4Fe4S_Fe-S-bd"/>
</dbReference>
<keyword evidence="6" id="KW-1185">Reference proteome</keyword>
<keyword evidence="1" id="KW-0479">Metal-binding</keyword>
<evidence type="ECO:0000313" key="5">
    <source>
        <dbReference type="EMBL" id="PDV98128.1"/>
    </source>
</evidence>
<accession>A0A2H3KJR2</accession>
<name>A0A2H3KJR2_9CHLR</name>
<dbReference type="Pfam" id="PF13183">
    <property type="entry name" value="Fer4_8"/>
    <property type="match status" value="1"/>
</dbReference>